<dbReference type="RefSeq" id="WP_015615450.1">
    <property type="nucleotide sequence ID" value="NC_021182.1"/>
</dbReference>
<keyword evidence="18" id="KW-1185">Reference proteome</keyword>
<dbReference type="FunFam" id="3.30.565.10:FF:000013">
    <property type="entry name" value="Two-component sensor histidine kinase"/>
    <property type="match status" value="1"/>
</dbReference>
<dbReference type="KEGG" id="cpas:Clopa_2274"/>
<gene>
    <name evidence="17" type="ORF">Clopa_2274</name>
</gene>
<evidence type="ECO:0000256" key="3">
    <source>
        <dbReference type="ARBA" id="ARBA00012438"/>
    </source>
</evidence>
<dbReference type="STRING" id="86416.Clopa_2274"/>
<dbReference type="HOGENOM" id="CLU_000445_89_6_9"/>
<dbReference type="PATRIC" id="fig|86416.3.peg.2256"/>
<dbReference type="GO" id="GO:0005886">
    <property type="term" value="C:plasma membrane"/>
    <property type="evidence" value="ECO:0007669"/>
    <property type="project" value="UniProtKB-SubCell"/>
</dbReference>
<dbReference type="InterPro" id="IPR003594">
    <property type="entry name" value="HATPase_dom"/>
</dbReference>
<dbReference type="eggNOG" id="COG2205">
    <property type="taxonomic scope" value="Bacteria"/>
</dbReference>
<keyword evidence="10" id="KW-0067">ATP-binding</keyword>
<evidence type="ECO:0000256" key="8">
    <source>
        <dbReference type="ARBA" id="ARBA00022741"/>
    </source>
</evidence>
<evidence type="ECO:0000259" key="16">
    <source>
        <dbReference type="PROSITE" id="PS50885"/>
    </source>
</evidence>
<proteinExistence type="predicted"/>
<reference evidence="17 18" key="1">
    <citation type="submission" date="2012-01" db="EMBL/GenBank/DDBJ databases">
        <title>Complete sequence of chromosome of Clostridium pasteurianum BC1.</title>
        <authorList>
            <consortium name="US DOE Joint Genome Institute"/>
            <person name="Lucas S."/>
            <person name="Han J."/>
            <person name="Lapidus A."/>
            <person name="Cheng J.-F."/>
            <person name="Goodwin L."/>
            <person name="Pitluck S."/>
            <person name="Peters L."/>
            <person name="Mikhailova N."/>
            <person name="Teshima H."/>
            <person name="Detter J.C."/>
            <person name="Han C."/>
            <person name="Tapia R."/>
            <person name="Land M."/>
            <person name="Hauser L."/>
            <person name="Kyrpides N."/>
            <person name="Ivanova N."/>
            <person name="Pagani I."/>
            <person name="Dunn J."/>
            <person name="Taghavi S."/>
            <person name="Francis A."/>
            <person name="van der Lelie D."/>
            <person name="Woyke T."/>
        </authorList>
    </citation>
    <scope>NUCLEOTIDE SEQUENCE [LARGE SCALE GENOMIC DNA]</scope>
    <source>
        <strain evidence="17 18">BC1</strain>
    </source>
</reference>
<dbReference type="SMART" id="SM00304">
    <property type="entry name" value="HAMP"/>
    <property type="match status" value="1"/>
</dbReference>
<dbReference type="AlphaFoldDB" id="R4K9E5"/>
<evidence type="ECO:0000256" key="9">
    <source>
        <dbReference type="ARBA" id="ARBA00022777"/>
    </source>
</evidence>
<evidence type="ECO:0000256" key="2">
    <source>
        <dbReference type="ARBA" id="ARBA00004651"/>
    </source>
</evidence>
<dbReference type="PRINTS" id="PR00344">
    <property type="entry name" value="BCTRLSENSOR"/>
</dbReference>
<evidence type="ECO:0000259" key="15">
    <source>
        <dbReference type="PROSITE" id="PS50109"/>
    </source>
</evidence>
<dbReference type="EMBL" id="CP003261">
    <property type="protein sequence ID" value="AGK97144.1"/>
    <property type="molecule type" value="Genomic_DNA"/>
</dbReference>
<dbReference type="GO" id="GO:0000155">
    <property type="term" value="F:phosphorelay sensor kinase activity"/>
    <property type="evidence" value="ECO:0007669"/>
    <property type="project" value="InterPro"/>
</dbReference>
<comment type="catalytic activity">
    <reaction evidence="1">
        <text>ATP + protein L-histidine = ADP + protein N-phospho-L-histidine.</text>
        <dbReference type="EC" id="2.7.13.3"/>
    </reaction>
</comment>
<evidence type="ECO:0000256" key="1">
    <source>
        <dbReference type="ARBA" id="ARBA00000085"/>
    </source>
</evidence>
<dbReference type="InterPro" id="IPR036097">
    <property type="entry name" value="HisK_dim/P_sf"/>
</dbReference>
<keyword evidence="8" id="KW-0547">Nucleotide-binding</keyword>
<keyword evidence="11 14" id="KW-1133">Transmembrane helix</keyword>
<evidence type="ECO:0000313" key="18">
    <source>
        <dbReference type="Proteomes" id="UP000013523"/>
    </source>
</evidence>
<dbReference type="InterPro" id="IPR036890">
    <property type="entry name" value="HATPase_C_sf"/>
</dbReference>
<dbReference type="PROSITE" id="PS50109">
    <property type="entry name" value="HIS_KIN"/>
    <property type="match status" value="1"/>
</dbReference>
<keyword evidence="6" id="KW-0808">Transferase</keyword>
<organism evidence="17 18">
    <name type="scientific">Clostridium pasteurianum BC1</name>
    <dbReference type="NCBI Taxonomy" id="86416"/>
    <lineage>
        <taxon>Bacteria</taxon>
        <taxon>Bacillati</taxon>
        <taxon>Bacillota</taxon>
        <taxon>Clostridia</taxon>
        <taxon>Eubacteriales</taxon>
        <taxon>Clostridiaceae</taxon>
        <taxon>Clostridium</taxon>
    </lineage>
</organism>
<keyword evidence="4" id="KW-1003">Cell membrane</keyword>
<name>R4K9E5_CLOPA</name>
<evidence type="ECO:0000256" key="13">
    <source>
        <dbReference type="ARBA" id="ARBA00023136"/>
    </source>
</evidence>
<dbReference type="InterPro" id="IPR004358">
    <property type="entry name" value="Sig_transdc_His_kin-like_C"/>
</dbReference>
<sequence>MKNRIKKILFGSITRELLLVNIVSFALVVIGVIIAIGMLYANFDSKDTPDKMIADANSLYVEVGRYVTREDEGSNNYLKQLGKHYGFNAAVTDSRGNIILKTANVNTDKIDVEKVQQIFQGKAYRSNDTFYQIYNVKLGNKDAMLFVWKLPQLNRITNIGKIIVLIGILPVIIVVVLIYILIRRKAKYIKDICRGIETISQGNLDYRIDKKGVDELSILSDKINSMTIDLKNIMEDERKAERLKSELMTNVSHDLRTPLTSLIAYLQLADDDKTSLKDKEKFTEIALQKSNKLKKLIDDLFEYSKLESGAIKLGKEEINIVEIIEQSIGELSILAKKRNITFHKSFSNSIFLKVDPNKIGRVFENVISNAVKYSTEGSTIYIDISQKNDGLIISFENIINEIFEENVEKLFDRFYRTDEARNSEQGGSGLGLAIAKNIIELHGGIIWAEVEQKNFKMNIRLN</sequence>
<dbReference type="SUPFAM" id="SSF47384">
    <property type="entry name" value="Homodimeric domain of signal transducing histidine kinase"/>
    <property type="match status" value="1"/>
</dbReference>
<dbReference type="Gene3D" id="1.10.287.130">
    <property type="match status" value="1"/>
</dbReference>
<feature type="domain" description="Histidine kinase" evidence="15">
    <location>
        <begin position="250"/>
        <end position="462"/>
    </location>
</feature>
<keyword evidence="13 14" id="KW-0472">Membrane</keyword>
<evidence type="ECO:0000256" key="10">
    <source>
        <dbReference type="ARBA" id="ARBA00022840"/>
    </source>
</evidence>
<evidence type="ECO:0000313" key="17">
    <source>
        <dbReference type="EMBL" id="AGK97144.1"/>
    </source>
</evidence>
<dbReference type="Gene3D" id="3.30.565.10">
    <property type="entry name" value="Histidine kinase-like ATPase, C-terminal domain"/>
    <property type="match status" value="1"/>
</dbReference>
<evidence type="ECO:0000256" key="6">
    <source>
        <dbReference type="ARBA" id="ARBA00022679"/>
    </source>
</evidence>
<keyword evidence="5" id="KW-0597">Phosphoprotein</keyword>
<feature type="transmembrane region" description="Helical" evidence="14">
    <location>
        <begin position="162"/>
        <end position="182"/>
    </location>
</feature>
<dbReference type="InterPro" id="IPR003661">
    <property type="entry name" value="HisK_dim/P_dom"/>
</dbReference>
<dbReference type="Proteomes" id="UP000013523">
    <property type="component" value="Chromosome"/>
</dbReference>
<evidence type="ECO:0000256" key="14">
    <source>
        <dbReference type="SAM" id="Phobius"/>
    </source>
</evidence>
<accession>R4K9E5</accession>
<keyword evidence="7 14" id="KW-0812">Transmembrane</keyword>
<dbReference type="Pfam" id="PF02518">
    <property type="entry name" value="HATPase_c"/>
    <property type="match status" value="1"/>
</dbReference>
<dbReference type="FunFam" id="1.10.287.130:FF:000008">
    <property type="entry name" value="Two-component sensor histidine kinase"/>
    <property type="match status" value="1"/>
</dbReference>
<dbReference type="SMART" id="SM00387">
    <property type="entry name" value="HATPase_c"/>
    <property type="match status" value="1"/>
</dbReference>
<comment type="subcellular location">
    <subcellularLocation>
        <location evidence="2">Cell membrane</location>
        <topology evidence="2">Multi-pass membrane protein</topology>
    </subcellularLocation>
</comment>
<dbReference type="InterPro" id="IPR005467">
    <property type="entry name" value="His_kinase_dom"/>
</dbReference>
<protein>
    <recommendedName>
        <fullName evidence="3">histidine kinase</fullName>
        <ecNumber evidence="3">2.7.13.3</ecNumber>
    </recommendedName>
</protein>
<evidence type="ECO:0000256" key="5">
    <source>
        <dbReference type="ARBA" id="ARBA00022553"/>
    </source>
</evidence>
<feature type="domain" description="HAMP" evidence="16">
    <location>
        <begin position="183"/>
        <end position="235"/>
    </location>
</feature>
<dbReference type="OrthoDB" id="9792991at2"/>
<dbReference type="InterPro" id="IPR050398">
    <property type="entry name" value="HssS/ArlS-like"/>
</dbReference>
<dbReference type="PANTHER" id="PTHR45528">
    <property type="entry name" value="SENSOR HISTIDINE KINASE CPXA"/>
    <property type="match status" value="1"/>
</dbReference>
<dbReference type="PROSITE" id="PS50885">
    <property type="entry name" value="HAMP"/>
    <property type="match status" value="1"/>
</dbReference>
<dbReference type="Gene3D" id="6.10.340.10">
    <property type="match status" value="1"/>
</dbReference>
<dbReference type="PANTHER" id="PTHR45528:SF1">
    <property type="entry name" value="SENSOR HISTIDINE KINASE CPXA"/>
    <property type="match status" value="1"/>
</dbReference>
<dbReference type="SUPFAM" id="SSF158472">
    <property type="entry name" value="HAMP domain-like"/>
    <property type="match status" value="1"/>
</dbReference>
<dbReference type="GO" id="GO:0005524">
    <property type="term" value="F:ATP binding"/>
    <property type="evidence" value="ECO:0007669"/>
    <property type="project" value="UniProtKB-KW"/>
</dbReference>
<feature type="transmembrane region" description="Helical" evidence="14">
    <location>
        <begin position="20"/>
        <end position="41"/>
    </location>
</feature>
<dbReference type="CDD" id="cd00082">
    <property type="entry name" value="HisKA"/>
    <property type="match status" value="1"/>
</dbReference>
<dbReference type="CDD" id="cd06225">
    <property type="entry name" value="HAMP"/>
    <property type="match status" value="1"/>
</dbReference>
<dbReference type="SUPFAM" id="SSF55874">
    <property type="entry name" value="ATPase domain of HSP90 chaperone/DNA topoisomerase II/histidine kinase"/>
    <property type="match status" value="1"/>
</dbReference>
<dbReference type="Pfam" id="PF00512">
    <property type="entry name" value="HisKA"/>
    <property type="match status" value="1"/>
</dbReference>
<evidence type="ECO:0000256" key="4">
    <source>
        <dbReference type="ARBA" id="ARBA00022475"/>
    </source>
</evidence>
<dbReference type="SMART" id="SM00388">
    <property type="entry name" value="HisKA"/>
    <property type="match status" value="1"/>
</dbReference>
<keyword evidence="12" id="KW-0902">Two-component regulatory system</keyword>
<evidence type="ECO:0000256" key="11">
    <source>
        <dbReference type="ARBA" id="ARBA00022989"/>
    </source>
</evidence>
<dbReference type="InterPro" id="IPR003660">
    <property type="entry name" value="HAMP_dom"/>
</dbReference>
<evidence type="ECO:0000256" key="7">
    <source>
        <dbReference type="ARBA" id="ARBA00022692"/>
    </source>
</evidence>
<evidence type="ECO:0000256" key="12">
    <source>
        <dbReference type="ARBA" id="ARBA00023012"/>
    </source>
</evidence>
<dbReference type="EC" id="2.7.13.3" evidence="3"/>
<keyword evidence="9 17" id="KW-0418">Kinase</keyword>